<dbReference type="PROSITE" id="PS50067">
    <property type="entry name" value="KINESIN_MOTOR_2"/>
    <property type="match status" value="1"/>
</dbReference>
<dbReference type="PRINTS" id="PR00380">
    <property type="entry name" value="KINESINHEAVY"/>
</dbReference>
<dbReference type="GO" id="GO:0007052">
    <property type="term" value="P:mitotic spindle organization"/>
    <property type="evidence" value="ECO:0007669"/>
    <property type="project" value="TreeGrafter"/>
</dbReference>
<protein>
    <recommendedName>
        <fullName evidence="9">Kinesin motor domain-containing protein</fullName>
    </recommendedName>
</protein>
<evidence type="ECO:0000313" key="10">
    <source>
        <dbReference type="EMBL" id="CAJ1954810.1"/>
    </source>
</evidence>
<dbReference type="PANTHER" id="PTHR47969">
    <property type="entry name" value="CHROMOSOME-ASSOCIATED KINESIN KIF4A-RELATED"/>
    <property type="match status" value="1"/>
</dbReference>
<feature type="coiled-coil region" evidence="7">
    <location>
        <begin position="622"/>
        <end position="709"/>
    </location>
</feature>
<dbReference type="GO" id="GO:0005875">
    <property type="term" value="C:microtubule associated complex"/>
    <property type="evidence" value="ECO:0007669"/>
    <property type="project" value="TreeGrafter"/>
</dbReference>
<feature type="compositionally biased region" description="Low complexity" evidence="8">
    <location>
        <begin position="112"/>
        <end position="123"/>
    </location>
</feature>
<feature type="region of interest" description="Disordered" evidence="8">
    <location>
        <begin position="181"/>
        <end position="208"/>
    </location>
</feature>
<dbReference type="Proteomes" id="UP001295423">
    <property type="component" value="Unassembled WGS sequence"/>
</dbReference>
<keyword evidence="2" id="KW-0963">Cytoplasm</keyword>
<comment type="similarity">
    <text evidence="6">Belongs to the TRAFAC class myosin-kinesin ATPase superfamily. Kinesin family.</text>
</comment>
<dbReference type="InterPro" id="IPR019821">
    <property type="entry name" value="Kinesin_motor_CS"/>
</dbReference>
<feature type="compositionally biased region" description="Low complexity" evidence="8">
    <location>
        <begin position="186"/>
        <end position="208"/>
    </location>
</feature>
<feature type="binding site" evidence="6">
    <location>
        <begin position="317"/>
        <end position="324"/>
    </location>
    <ligand>
        <name>ATP</name>
        <dbReference type="ChEBI" id="CHEBI:30616"/>
    </ligand>
</feature>
<name>A0AAD2FYN1_9STRA</name>
<keyword evidence="11" id="KW-1185">Reference proteome</keyword>
<feature type="region of interest" description="Disordered" evidence="8">
    <location>
        <begin position="404"/>
        <end position="438"/>
    </location>
</feature>
<feature type="compositionally biased region" description="Low complexity" evidence="8">
    <location>
        <begin position="732"/>
        <end position="742"/>
    </location>
</feature>
<comment type="subcellular location">
    <subcellularLocation>
        <location evidence="1">Cytoplasm</location>
    </subcellularLocation>
</comment>
<dbReference type="InterPro" id="IPR027417">
    <property type="entry name" value="P-loop_NTPase"/>
</dbReference>
<feature type="region of interest" description="Disordered" evidence="8">
    <location>
        <begin position="777"/>
        <end position="813"/>
    </location>
</feature>
<dbReference type="GO" id="GO:0005737">
    <property type="term" value="C:cytoplasm"/>
    <property type="evidence" value="ECO:0007669"/>
    <property type="project" value="UniProtKB-SubCell"/>
</dbReference>
<dbReference type="InterPro" id="IPR001752">
    <property type="entry name" value="Kinesin_motor_dom"/>
</dbReference>
<feature type="region of interest" description="Disordered" evidence="8">
    <location>
        <begin position="1"/>
        <end position="161"/>
    </location>
</feature>
<feature type="domain" description="Kinesin motor" evidence="9">
    <location>
        <begin position="211"/>
        <end position="612"/>
    </location>
</feature>
<reference evidence="10" key="1">
    <citation type="submission" date="2023-08" db="EMBL/GenBank/DDBJ databases">
        <authorList>
            <person name="Audoor S."/>
            <person name="Bilcke G."/>
        </authorList>
    </citation>
    <scope>NUCLEOTIDE SEQUENCE</scope>
</reference>
<feature type="region of interest" description="Disordered" evidence="8">
    <location>
        <begin position="1032"/>
        <end position="1075"/>
    </location>
</feature>
<gene>
    <name evidence="10" type="ORF">CYCCA115_LOCUS15402</name>
</gene>
<dbReference type="EMBL" id="CAKOGP040001870">
    <property type="protein sequence ID" value="CAJ1954810.1"/>
    <property type="molecule type" value="Genomic_DNA"/>
</dbReference>
<accession>A0AAD2FYN1</accession>
<evidence type="ECO:0000259" key="9">
    <source>
        <dbReference type="PROSITE" id="PS50067"/>
    </source>
</evidence>
<feature type="compositionally biased region" description="Low complexity" evidence="8">
    <location>
        <begin position="1034"/>
        <end position="1044"/>
    </location>
</feature>
<evidence type="ECO:0000256" key="5">
    <source>
        <dbReference type="ARBA" id="ARBA00023054"/>
    </source>
</evidence>
<feature type="compositionally biased region" description="Basic residues" evidence="8">
    <location>
        <begin position="128"/>
        <end position="139"/>
    </location>
</feature>
<dbReference type="GO" id="GO:0051231">
    <property type="term" value="P:spindle elongation"/>
    <property type="evidence" value="ECO:0007669"/>
    <property type="project" value="TreeGrafter"/>
</dbReference>
<dbReference type="Pfam" id="PF00225">
    <property type="entry name" value="Kinesin"/>
    <property type="match status" value="1"/>
</dbReference>
<evidence type="ECO:0000256" key="3">
    <source>
        <dbReference type="ARBA" id="ARBA00022741"/>
    </source>
</evidence>
<dbReference type="PANTHER" id="PTHR47969:SF15">
    <property type="entry name" value="CHROMOSOME-ASSOCIATED KINESIN KIF4A-RELATED"/>
    <property type="match status" value="1"/>
</dbReference>
<feature type="region of interest" description="Disordered" evidence="8">
    <location>
        <begin position="827"/>
        <end position="914"/>
    </location>
</feature>
<evidence type="ECO:0000256" key="1">
    <source>
        <dbReference type="ARBA" id="ARBA00004496"/>
    </source>
</evidence>
<dbReference type="AlphaFoldDB" id="A0AAD2FYN1"/>
<dbReference type="GO" id="GO:0008017">
    <property type="term" value="F:microtubule binding"/>
    <property type="evidence" value="ECO:0007669"/>
    <property type="project" value="InterPro"/>
</dbReference>
<evidence type="ECO:0000256" key="2">
    <source>
        <dbReference type="ARBA" id="ARBA00022490"/>
    </source>
</evidence>
<dbReference type="GO" id="GO:0003777">
    <property type="term" value="F:microtubule motor activity"/>
    <property type="evidence" value="ECO:0007669"/>
    <property type="project" value="InterPro"/>
</dbReference>
<dbReference type="GO" id="GO:0005524">
    <property type="term" value="F:ATP binding"/>
    <property type="evidence" value="ECO:0007669"/>
    <property type="project" value="UniProtKB-UniRule"/>
</dbReference>
<feature type="compositionally biased region" description="Polar residues" evidence="8">
    <location>
        <begin position="1045"/>
        <end position="1073"/>
    </location>
</feature>
<organism evidence="10 11">
    <name type="scientific">Cylindrotheca closterium</name>
    <dbReference type="NCBI Taxonomy" id="2856"/>
    <lineage>
        <taxon>Eukaryota</taxon>
        <taxon>Sar</taxon>
        <taxon>Stramenopiles</taxon>
        <taxon>Ochrophyta</taxon>
        <taxon>Bacillariophyta</taxon>
        <taxon>Bacillariophyceae</taxon>
        <taxon>Bacillariophycidae</taxon>
        <taxon>Bacillariales</taxon>
        <taxon>Bacillariaceae</taxon>
        <taxon>Cylindrotheca</taxon>
    </lineage>
</organism>
<keyword evidence="5 7" id="KW-0175">Coiled coil</keyword>
<dbReference type="GO" id="GO:0007018">
    <property type="term" value="P:microtubule-based movement"/>
    <property type="evidence" value="ECO:0007669"/>
    <property type="project" value="InterPro"/>
</dbReference>
<feature type="region of interest" description="Disordered" evidence="8">
    <location>
        <begin position="722"/>
        <end position="745"/>
    </location>
</feature>
<comment type="caution">
    <text evidence="10">The sequence shown here is derived from an EMBL/GenBank/DDBJ whole genome shotgun (WGS) entry which is preliminary data.</text>
</comment>
<dbReference type="InterPro" id="IPR036961">
    <property type="entry name" value="Kinesin_motor_dom_sf"/>
</dbReference>
<keyword evidence="3 6" id="KW-0547">Nucleotide-binding</keyword>
<dbReference type="PROSITE" id="PS00411">
    <property type="entry name" value="KINESIN_MOTOR_1"/>
    <property type="match status" value="1"/>
</dbReference>
<sequence>MGATSNSNHQRLLSYQKMPTRSRSTNIASRYQESWKQFKQKQQENHSHHHHAQDDESEELNQVRTTEHKKKKELNQVTNRPSIPPNPSNSRSLNKNNNKRVSFQGLNSKPSQAQTHAKTKQQQDSQTKHPKQQRMKSKSKSPSFRKPVVASKSSTAPRITTAAARIPIAKPTKAKERMNKMTERQTSTLTTQSSSSTFASANSNSASNTNNVSVVVRLRPIVPHETKRGAHKVVHKVRTIDSVLNGAKENDEEVVRVELAPTLAKASNNRELVKCFALDGVLEEQDSQEDVYKRSGAYKAISQDLFRGFHCTILAYGQSGSGKTYTMGTMASKPQSNTASNSTFAVTGSDVLDPEAGVIQRACHDLFQQVEEQCMGDATVELSYLEIYNEELRDLLSTKTSKLSHSSALQQQKERERLAQQEGLPLSPNSSGSQGGLQIREDTDGQVFVQGKTSVAVTNAEQVIELMRLANAKRVVASTKLNEVSSRSHAICILTVTGTNSYDVTFQSRLTLVDLAGSERLSKTENTGWRAKEGININMGLYVLGLVISALTETRSAHKRHPPYRESKLTRILQNSLGGNARTIMIACCSPTDYHCEETVNTLRYATQARNIENPVMANIVHDEHAEQVLQLQSEKDQLAKTNSTLQEQIAEYEMLIRQISSELSHVKQHYQTTTLELTEVKQDYQTTAEQLMEIQEDFKMTVDQLKKEKIEEVLKKQTRRQKRLSSSSFGQQQQQQQQQQQSYWNDEDEELRLMSGNNSFVDTPTRSIQSAFAENSIGTEPTADMTIGTTPAVTPEVNRLVPPSPPVLQEDDNVDEANADVAVDEANEDAALEKPEEPLQQEEQIGETSIPEQQEQEPSNEPPEEPEDGSAAGDDESVPLSQVAPECDHSQAISLLTEHQEWNATPEQNPLLGDLTMVKQEGSEDMDAVSLSKALEQAAESQDLDDETKELQLELEAKEESSLTTEVHEPLSTSYVPEDEKKELEENNACDSSYQKCKTNTLYCNDNMVDKESEVMVEAVPVGMDDFTGVRLSSTMSSSNNRSATPQSKSKMDQNSVQSGTVTQGSQATTASGKRRSTLKNFFAKWNCMSGVYGTVHEQTPTTTITKQTQKPSVKRL</sequence>
<evidence type="ECO:0000313" key="11">
    <source>
        <dbReference type="Proteomes" id="UP001295423"/>
    </source>
</evidence>
<evidence type="ECO:0000256" key="4">
    <source>
        <dbReference type="ARBA" id="ARBA00022840"/>
    </source>
</evidence>
<proteinExistence type="inferred from homology"/>
<keyword evidence="4 6" id="KW-0067">ATP-binding</keyword>
<feature type="compositionally biased region" description="Low complexity" evidence="8">
    <location>
        <begin position="88"/>
        <end position="100"/>
    </location>
</feature>
<feature type="compositionally biased region" description="Acidic residues" evidence="8">
    <location>
        <begin position="863"/>
        <end position="878"/>
    </location>
</feature>
<dbReference type="SMART" id="SM00129">
    <property type="entry name" value="KISc"/>
    <property type="match status" value="1"/>
</dbReference>
<dbReference type="SUPFAM" id="SSF52540">
    <property type="entry name" value="P-loop containing nucleoside triphosphate hydrolases"/>
    <property type="match status" value="1"/>
</dbReference>
<evidence type="ECO:0000256" key="6">
    <source>
        <dbReference type="PROSITE-ProRule" id="PRU00283"/>
    </source>
</evidence>
<dbReference type="Gene3D" id="3.40.850.10">
    <property type="entry name" value="Kinesin motor domain"/>
    <property type="match status" value="1"/>
</dbReference>
<keyword evidence="6" id="KW-0505">Motor protein</keyword>
<dbReference type="InterPro" id="IPR027640">
    <property type="entry name" value="Kinesin-like_fam"/>
</dbReference>
<evidence type="ECO:0000256" key="8">
    <source>
        <dbReference type="SAM" id="MobiDB-lite"/>
    </source>
</evidence>
<feature type="compositionally biased region" description="Polar residues" evidence="8">
    <location>
        <begin position="1"/>
        <end position="37"/>
    </location>
</feature>
<evidence type="ECO:0000256" key="7">
    <source>
        <dbReference type="SAM" id="Coils"/>
    </source>
</evidence>